<dbReference type="PATRIC" id="fig|1210046.3.peg.1085"/>
<sequence length="216" mass="22837">MSEPTPFDAVILAGGTGSRLGGASKADLELDGQRLLDRVLVAVADADTITVVGDVAVPDGVHRTLEDPPRGGPVAGVAAGLSALDAAGGAAEWTLVASCDLANPLPALGRLLAAWSWAVRSTDVTTDDHDGWCLADADDRPQWLLGIHRTSTLRRGLERLGSPRDRALHELFAEATLVTVPASRADVADIDTWADLAAWAQRLEPRDEPTQQEDER</sequence>
<dbReference type="InterPro" id="IPR029044">
    <property type="entry name" value="Nucleotide-diphossugar_trans"/>
</dbReference>
<evidence type="ECO:0000259" key="2">
    <source>
        <dbReference type="Pfam" id="PF12804"/>
    </source>
</evidence>
<dbReference type="PANTHER" id="PTHR19136:SF81">
    <property type="entry name" value="MOLYBDENUM COFACTOR GUANYLYLTRANSFERASE"/>
    <property type="match status" value="1"/>
</dbReference>
<dbReference type="Gene3D" id="3.90.550.10">
    <property type="entry name" value="Spore Coat Polysaccharide Biosynthesis Protein SpsA, Chain A"/>
    <property type="match status" value="1"/>
</dbReference>
<accession>K1DYG4</accession>
<dbReference type="EMBL" id="ALWX01000022">
    <property type="protein sequence ID" value="EKA61625.1"/>
    <property type="molecule type" value="Genomic_DNA"/>
</dbReference>
<keyword evidence="6" id="KW-1185">Reference proteome</keyword>
<dbReference type="AlphaFoldDB" id="K1DYG4"/>
<evidence type="ECO:0000313" key="3">
    <source>
        <dbReference type="EMBL" id="EKA61625.1"/>
    </source>
</evidence>
<proteinExistence type="predicted"/>
<dbReference type="eggNOG" id="COG0746">
    <property type="taxonomic scope" value="Bacteria"/>
</dbReference>
<dbReference type="RefSeq" id="WP_007925986.1">
    <property type="nucleotide sequence ID" value="NZ_ALWX01000022.1"/>
</dbReference>
<evidence type="ECO:0000313" key="6">
    <source>
        <dbReference type="Proteomes" id="UP000288711"/>
    </source>
</evidence>
<feature type="domain" description="MobA-like NTP transferase" evidence="2">
    <location>
        <begin position="9"/>
        <end position="173"/>
    </location>
</feature>
<protein>
    <submittedName>
        <fullName evidence="3">Molybdopterin-guanine dinucleotide biosynthesis protein A</fullName>
    </submittedName>
    <submittedName>
        <fullName evidence="4">Molybdopterin-guanine dinucleotide biosynthesis protein MobA</fullName>
    </submittedName>
</protein>
<evidence type="ECO:0000313" key="5">
    <source>
        <dbReference type="Proteomes" id="UP000004474"/>
    </source>
</evidence>
<comment type="caution">
    <text evidence="3">The sequence shown here is derived from an EMBL/GenBank/DDBJ whole genome shotgun (WGS) entry which is preliminary data.</text>
</comment>
<reference evidence="4" key="3">
    <citation type="submission" date="2017-11" db="EMBL/GenBank/DDBJ databases">
        <authorList>
            <person name="Seuylemezian A."/>
            <person name="Cooper K."/>
            <person name="Vaishampayan P."/>
        </authorList>
    </citation>
    <scope>NUCLEOTIDE SEQUENCE</scope>
    <source>
        <strain evidence="4">PVAS-1</strain>
    </source>
</reference>
<reference evidence="4 6" key="1">
    <citation type="journal article" date="2009" name="Int. J. Syst. Evol. Microbiol.">
        <title>Janibacter hoylei sp. nov., Bacillus isronensis sp. nov. and Bacillus aryabhattai sp. nov., isolated from cryotubes used for collecting air from the upper atmosphere.</title>
        <authorList>
            <person name="Shivaji S."/>
            <person name="Chaturvedi P."/>
            <person name="Begum Z."/>
            <person name="Pindi P.K."/>
            <person name="Manorama R."/>
            <person name="Padmanaban D.A."/>
            <person name="Shouche Y.S."/>
            <person name="Pawar S."/>
            <person name="Vaishampayan P."/>
            <person name="Dutt C.B."/>
            <person name="Datta G.N."/>
            <person name="Manchanda R.K."/>
            <person name="Rao U.R."/>
            <person name="Bhargava P.M."/>
            <person name="Narlikar J.V."/>
        </authorList>
    </citation>
    <scope>NUCLEOTIDE SEQUENCE [LARGE SCALE GENOMIC DNA]</scope>
    <source>
        <strain evidence="4 6">PVAS-1</strain>
    </source>
</reference>
<dbReference type="PANTHER" id="PTHR19136">
    <property type="entry name" value="MOLYBDENUM COFACTOR GUANYLYLTRANSFERASE"/>
    <property type="match status" value="1"/>
</dbReference>
<name>K1DYG4_9MICO</name>
<dbReference type="Pfam" id="PF12804">
    <property type="entry name" value="NTP_transf_3"/>
    <property type="match status" value="1"/>
</dbReference>
<organism evidence="3 5">
    <name type="scientific">Janibacter hoylei PVAS-1</name>
    <dbReference type="NCBI Taxonomy" id="1210046"/>
    <lineage>
        <taxon>Bacteria</taxon>
        <taxon>Bacillati</taxon>
        <taxon>Actinomycetota</taxon>
        <taxon>Actinomycetes</taxon>
        <taxon>Micrococcales</taxon>
        <taxon>Intrasporangiaceae</taxon>
        <taxon>Janibacter</taxon>
    </lineage>
</organism>
<gene>
    <name evidence="3" type="ORF">B277_05608</name>
    <name evidence="4" type="ORF">CWN80_01435</name>
</gene>
<dbReference type="OrthoDB" id="4408226at2"/>
<dbReference type="SUPFAM" id="SSF53448">
    <property type="entry name" value="Nucleotide-diphospho-sugar transferases"/>
    <property type="match status" value="1"/>
</dbReference>
<keyword evidence="1" id="KW-0808">Transferase</keyword>
<reference evidence="3 5" key="2">
    <citation type="journal article" date="2012" name="J. Bacteriol.">
        <title>Genome Sequence of Janibacter hoylei MTCC8307, Isolated from the Stratospheric Air.</title>
        <authorList>
            <person name="Pawar S.P."/>
            <person name="Dhotre D.P."/>
            <person name="Shetty S.A."/>
            <person name="Chowdhury S.P."/>
            <person name="Chaudhari B.L."/>
            <person name="Shouche Y.S."/>
        </authorList>
    </citation>
    <scope>NUCLEOTIDE SEQUENCE [LARGE SCALE GENOMIC DNA]</scope>
    <source>
        <strain evidence="3 5">PVAS-1</strain>
    </source>
</reference>
<dbReference type="GO" id="GO:0016779">
    <property type="term" value="F:nucleotidyltransferase activity"/>
    <property type="evidence" value="ECO:0007669"/>
    <property type="project" value="UniProtKB-ARBA"/>
</dbReference>
<dbReference type="InterPro" id="IPR025877">
    <property type="entry name" value="MobA-like_NTP_Trfase"/>
</dbReference>
<evidence type="ECO:0000256" key="1">
    <source>
        <dbReference type="ARBA" id="ARBA00022679"/>
    </source>
</evidence>
<dbReference type="STRING" id="1210046.B277_05608"/>
<evidence type="ECO:0000313" key="4">
    <source>
        <dbReference type="EMBL" id="RWU85666.1"/>
    </source>
</evidence>
<dbReference type="Proteomes" id="UP000004474">
    <property type="component" value="Unassembled WGS sequence"/>
</dbReference>
<dbReference type="EMBL" id="PIPF01000001">
    <property type="protein sequence ID" value="RWU85666.1"/>
    <property type="molecule type" value="Genomic_DNA"/>
</dbReference>
<dbReference type="Proteomes" id="UP000288711">
    <property type="component" value="Unassembled WGS sequence"/>
</dbReference>